<evidence type="ECO:0000256" key="7">
    <source>
        <dbReference type="ARBA" id="ARBA00022984"/>
    </source>
</evidence>
<dbReference type="PROSITE" id="PS51257">
    <property type="entry name" value="PROKAR_LIPOPROTEIN"/>
    <property type="match status" value="1"/>
</dbReference>
<dbReference type="Pfam" id="PF03734">
    <property type="entry name" value="YkuD"/>
    <property type="match status" value="1"/>
</dbReference>
<keyword evidence="7 9" id="KW-0573">Peptidoglycan synthesis</keyword>
<sequence>MRTTFPDSWRRLLAAGALLLAACTVSDRSDTADSAALAAKAAVAPAPDTTAANAAATPPAPTAAPTTAAESAAMALTAGAATAVALSDMRLEVDLAARKLYVIKGDRRLATHPVSVGSPEWPTKTGEWNVTQVVFNPEWIPPDESWAEQRERRAPGDPKNPLGAAQLVYDPPRSIHGTNEPASIGKAVSHGSIRLSNAVILQLARQALEEGGVPKDDAWFQRVQANRTQKEVVDLARQIPIRVY</sequence>
<dbReference type="PANTHER" id="PTHR30582">
    <property type="entry name" value="L,D-TRANSPEPTIDASE"/>
    <property type="match status" value="1"/>
</dbReference>
<name>A0AA37QF92_9BACT</name>
<proteinExistence type="inferred from homology"/>
<feature type="chain" id="PRO_5041455431" description="L,D-TPase catalytic domain-containing protein" evidence="10">
    <location>
        <begin position="28"/>
        <end position="244"/>
    </location>
</feature>
<evidence type="ECO:0000256" key="5">
    <source>
        <dbReference type="ARBA" id="ARBA00022801"/>
    </source>
</evidence>
<comment type="caution">
    <text evidence="12">The sequence shown here is derived from an EMBL/GenBank/DDBJ whole genome shotgun (WGS) entry which is preliminary data.</text>
</comment>
<dbReference type="CDD" id="cd16913">
    <property type="entry name" value="YkuD_like"/>
    <property type="match status" value="1"/>
</dbReference>
<keyword evidence="8 9" id="KW-0961">Cell wall biogenesis/degradation</keyword>
<keyword evidence="10" id="KW-0732">Signal</keyword>
<dbReference type="Gene3D" id="2.40.440.10">
    <property type="entry name" value="L,D-transpeptidase catalytic domain-like"/>
    <property type="match status" value="1"/>
</dbReference>
<evidence type="ECO:0000256" key="1">
    <source>
        <dbReference type="ARBA" id="ARBA00004752"/>
    </source>
</evidence>
<reference evidence="12" key="1">
    <citation type="submission" date="2022-08" db="EMBL/GenBank/DDBJ databases">
        <title>Draft genome sequencing of Roseisolibacter agri AW1220.</title>
        <authorList>
            <person name="Tobiishi Y."/>
            <person name="Tonouchi A."/>
        </authorList>
    </citation>
    <scope>NUCLEOTIDE SEQUENCE</scope>
    <source>
        <strain evidence="12">AW1220</strain>
    </source>
</reference>
<evidence type="ECO:0000256" key="9">
    <source>
        <dbReference type="PROSITE-ProRule" id="PRU01373"/>
    </source>
</evidence>
<keyword evidence="13" id="KW-1185">Reference proteome</keyword>
<dbReference type="Proteomes" id="UP001161325">
    <property type="component" value="Unassembled WGS sequence"/>
</dbReference>
<keyword evidence="4" id="KW-0808">Transferase</keyword>
<evidence type="ECO:0000256" key="2">
    <source>
        <dbReference type="ARBA" id="ARBA00005992"/>
    </source>
</evidence>
<evidence type="ECO:0000256" key="10">
    <source>
        <dbReference type="SAM" id="SignalP"/>
    </source>
</evidence>
<evidence type="ECO:0000256" key="8">
    <source>
        <dbReference type="ARBA" id="ARBA00023316"/>
    </source>
</evidence>
<keyword evidence="3" id="KW-0328">Glycosyltransferase</keyword>
<dbReference type="AlphaFoldDB" id="A0AA37QF92"/>
<accession>A0AA37QF92</accession>
<evidence type="ECO:0000259" key="11">
    <source>
        <dbReference type="PROSITE" id="PS52029"/>
    </source>
</evidence>
<feature type="signal peptide" evidence="10">
    <location>
        <begin position="1"/>
        <end position="27"/>
    </location>
</feature>
<dbReference type="GO" id="GO:0071555">
    <property type="term" value="P:cell wall organization"/>
    <property type="evidence" value="ECO:0007669"/>
    <property type="project" value="UniProtKB-UniRule"/>
</dbReference>
<dbReference type="GO" id="GO:0018104">
    <property type="term" value="P:peptidoglycan-protein cross-linking"/>
    <property type="evidence" value="ECO:0007669"/>
    <property type="project" value="TreeGrafter"/>
</dbReference>
<evidence type="ECO:0000256" key="6">
    <source>
        <dbReference type="ARBA" id="ARBA00022960"/>
    </source>
</evidence>
<dbReference type="PANTHER" id="PTHR30582:SF24">
    <property type="entry name" value="L,D-TRANSPEPTIDASE ERFK_SRFK-RELATED"/>
    <property type="match status" value="1"/>
</dbReference>
<dbReference type="GO" id="GO:0005576">
    <property type="term" value="C:extracellular region"/>
    <property type="evidence" value="ECO:0007669"/>
    <property type="project" value="TreeGrafter"/>
</dbReference>
<evidence type="ECO:0000313" key="12">
    <source>
        <dbReference type="EMBL" id="GLC25713.1"/>
    </source>
</evidence>
<dbReference type="InterPro" id="IPR050979">
    <property type="entry name" value="LD-transpeptidase"/>
</dbReference>
<dbReference type="EMBL" id="BRXS01000003">
    <property type="protein sequence ID" value="GLC25713.1"/>
    <property type="molecule type" value="Genomic_DNA"/>
</dbReference>
<evidence type="ECO:0000313" key="13">
    <source>
        <dbReference type="Proteomes" id="UP001161325"/>
    </source>
</evidence>
<keyword evidence="5" id="KW-0378">Hydrolase</keyword>
<evidence type="ECO:0000256" key="3">
    <source>
        <dbReference type="ARBA" id="ARBA00022676"/>
    </source>
</evidence>
<dbReference type="InterPro" id="IPR038063">
    <property type="entry name" value="Transpep_catalytic_dom"/>
</dbReference>
<comment type="similarity">
    <text evidence="2">Belongs to the YkuD family.</text>
</comment>
<organism evidence="12 13">
    <name type="scientific">Roseisolibacter agri</name>
    <dbReference type="NCBI Taxonomy" id="2014610"/>
    <lineage>
        <taxon>Bacteria</taxon>
        <taxon>Pseudomonadati</taxon>
        <taxon>Gemmatimonadota</taxon>
        <taxon>Gemmatimonadia</taxon>
        <taxon>Gemmatimonadales</taxon>
        <taxon>Gemmatimonadaceae</taxon>
        <taxon>Roseisolibacter</taxon>
    </lineage>
</organism>
<keyword evidence="6 9" id="KW-0133">Cell shape</keyword>
<gene>
    <name evidence="12" type="ORF">rosag_22260</name>
</gene>
<dbReference type="RefSeq" id="WP_284350174.1">
    <property type="nucleotide sequence ID" value="NZ_BRXS01000003.1"/>
</dbReference>
<comment type="caution">
    <text evidence="9">Lacks conserved residue(s) required for the propagation of feature annotation.</text>
</comment>
<protein>
    <recommendedName>
        <fullName evidence="11">L,D-TPase catalytic domain-containing protein</fullName>
    </recommendedName>
</protein>
<dbReference type="GO" id="GO:0071972">
    <property type="term" value="F:peptidoglycan L,D-transpeptidase activity"/>
    <property type="evidence" value="ECO:0007669"/>
    <property type="project" value="TreeGrafter"/>
</dbReference>
<feature type="domain" description="L,D-TPase catalytic" evidence="11">
    <location>
        <begin position="89"/>
        <end position="218"/>
    </location>
</feature>
<dbReference type="GO" id="GO:0008360">
    <property type="term" value="P:regulation of cell shape"/>
    <property type="evidence" value="ECO:0007669"/>
    <property type="project" value="UniProtKB-UniRule"/>
</dbReference>
<evidence type="ECO:0000256" key="4">
    <source>
        <dbReference type="ARBA" id="ARBA00022679"/>
    </source>
</evidence>
<comment type="pathway">
    <text evidence="1 9">Cell wall biogenesis; peptidoglycan biosynthesis.</text>
</comment>
<dbReference type="PROSITE" id="PS52029">
    <property type="entry name" value="LD_TPASE"/>
    <property type="match status" value="1"/>
</dbReference>
<dbReference type="InterPro" id="IPR005490">
    <property type="entry name" value="LD_TPept_cat_dom"/>
</dbReference>
<dbReference type="GO" id="GO:0016757">
    <property type="term" value="F:glycosyltransferase activity"/>
    <property type="evidence" value="ECO:0007669"/>
    <property type="project" value="UniProtKB-KW"/>
</dbReference>
<dbReference type="SUPFAM" id="SSF141523">
    <property type="entry name" value="L,D-transpeptidase catalytic domain-like"/>
    <property type="match status" value="1"/>
</dbReference>